<evidence type="ECO:0000256" key="2">
    <source>
        <dbReference type="ARBA" id="ARBA00006370"/>
    </source>
</evidence>
<dbReference type="InterPro" id="IPR039670">
    <property type="entry name" value="NPC2-like"/>
</dbReference>
<feature type="domain" description="MD-2-related lipid-recognition" evidence="5">
    <location>
        <begin position="19"/>
        <end position="138"/>
    </location>
</feature>
<protein>
    <submittedName>
        <fullName evidence="6">MD2-typeE isoform1</fullName>
    </submittedName>
</protein>
<dbReference type="SMART" id="SM00737">
    <property type="entry name" value="ML"/>
    <property type="match status" value="1"/>
</dbReference>
<sequence length="141" mass="15051">MGGLVLLFLCWAVADATLYQDCGSVASDVEFTVEGCEVPPCVLPRGDVFQVDFKFTASRDTSTLTIGAWATIGGIEFPWEGIDTDGCHFTTCPITGGSVVHWTMPVEILTEYPAISVVVTFKLTDDAGDPQTCALLPVTIV</sequence>
<organism evidence="6">
    <name type="scientific">Hemigrapsus sanguineus</name>
    <name type="common">Asian shore crab</name>
    <dbReference type="NCBI Taxonomy" id="40176"/>
    <lineage>
        <taxon>Eukaryota</taxon>
        <taxon>Metazoa</taxon>
        <taxon>Ecdysozoa</taxon>
        <taxon>Arthropoda</taxon>
        <taxon>Crustacea</taxon>
        <taxon>Multicrustacea</taxon>
        <taxon>Malacostraca</taxon>
        <taxon>Eumalacostraca</taxon>
        <taxon>Eucarida</taxon>
        <taxon>Decapoda</taxon>
        <taxon>Pleocyemata</taxon>
        <taxon>Brachyura</taxon>
        <taxon>Eubrachyura</taxon>
        <taxon>Grapsoidea</taxon>
        <taxon>Varunidae</taxon>
        <taxon>Hemigrapsus</taxon>
    </lineage>
</organism>
<dbReference type="AlphaFoldDB" id="A0A8K1RCJ6"/>
<keyword evidence="4" id="KW-0732">Signal</keyword>
<dbReference type="GO" id="GO:0032934">
    <property type="term" value="F:sterol binding"/>
    <property type="evidence" value="ECO:0007669"/>
    <property type="project" value="InterPro"/>
</dbReference>
<evidence type="ECO:0000256" key="4">
    <source>
        <dbReference type="SAM" id="SignalP"/>
    </source>
</evidence>
<dbReference type="FunFam" id="2.60.40.770:FF:000001">
    <property type="entry name" value="NPC intracellular cholesterol transporter 2"/>
    <property type="match status" value="1"/>
</dbReference>
<dbReference type="EMBL" id="MW302015">
    <property type="protein sequence ID" value="UEK51622.1"/>
    <property type="molecule type" value="mRNA"/>
</dbReference>
<feature type="signal peptide" evidence="4">
    <location>
        <begin position="1"/>
        <end position="16"/>
    </location>
</feature>
<comment type="subcellular location">
    <subcellularLocation>
        <location evidence="1">Secreted</location>
    </subcellularLocation>
</comment>
<evidence type="ECO:0000256" key="1">
    <source>
        <dbReference type="ARBA" id="ARBA00004613"/>
    </source>
</evidence>
<proteinExistence type="evidence at transcript level"/>
<evidence type="ECO:0000259" key="5">
    <source>
        <dbReference type="SMART" id="SM00737"/>
    </source>
</evidence>
<dbReference type="SUPFAM" id="SSF81296">
    <property type="entry name" value="E set domains"/>
    <property type="match status" value="1"/>
</dbReference>
<dbReference type="PANTHER" id="PTHR11306">
    <property type="entry name" value="NIEMANN PICK TYPE C2 PROTEIN NPC2-RELATED"/>
    <property type="match status" value="1"/>
</dbReference>
<accession>A0A8K1RCJ6</accession>
<reference evidence="6" key="1">
    <citation type="submission" date="2020-11" db="EMBL/GenBank/DDBJ databases">
        <title>Barnacle with a root-like body: structural and transcriptomic signatures of the interna, endoparasitic structure of the parasitic barnacle Sacculina yatsui.</title>
        <authorList>
            <person name="Wong Y.H."/>
            <person name="Okano K."/>
            <person name="Oguro-Okano M."/>
        </authorList>
    </citation>
    <scope>NUCLEOTIDE SEQUENCE</scope>
</reference>
<dbReference type="InterPro" id="IPR003172">
    <property type="entry name" value="ML_dom"/>
</dbReference>
<name>A0A8K1RCJ6_HEMSA</name>
<evidence type="ECO:0000313" key="6">
    <source>
        <dbReference type="EMBL" id="UEK51622.1"/>
    </source>
</evidence>
<keyword evidence="3" id="KW-0964">Secreted</keyword>
<comment type="similarity">
    <text evidence="2">Belongs to the NPC2 family.</text>
</comment>
<dbReference type="GO" id="GO:0015918">
    <property type="term" value="P:sterol transport"/>
    <property type="evidence" value="ECO:0007669"/>
    <property type="project" value="InterPro"/>
</dbReference>
<dbReference type="GO" id="GO:0005576">
    <property type="term" value="C:extracellular region"/>
    <property type="evidence" value="ECO:0007669"/>
    <property type="project" value="UniProtKB-SubCell"/>
</dbReference>
<dbReference type="Gene3D" id="2.60.40.770">
    <property type="match status" value="1"/>
</dbReference>
<dbReference type="Pfam" id="PF02221">
    <property type="entry name" value="E1_DerP2_DerF2"/>
    <property type="match status" value="1"/>
</dbReference>
<dbReference type="PANTHER" id="PTHR11306:SF68">
    <property type="entry name" value="NPC INTRACELLULAR CHOLESTEROL TRANSPORTER 2"/>
    <property type="match status" value="1"/>
</dbReference>
<evidence type="ECO:0000256" key="3">
    <source>
        <dbReference type="ARBA" id="ARBA00022525"/>
    </source>
</evidence>
<dbReference type="InterPro" id="IPR014756">
    <property type="entry name" value="Ig_E-set"/>
</dbReference>
<feature type="chain" id="PRO_5035472432" evidence="4">
    <location>
        <begin position="17"/>
        <end position="141"/>
    </location>
</feature>